<dbReference type="Pfam" id="PF01381">
    <property type="entry name" value="HTH_3"/>
    <property type="match status" value="1"/>
</dbReference>
<evidence type="ECO:0000256" key="1">
    <source>
        <dbReference type="SAM" id="MobiDB-lite"/>
    </source>
</evidence>
<evidence type="ECO:0000259" key="2">
    <source>
        <dbReference type="PROSITE" id="PS50943"/>
    </source>
</evidence>
<evidence type="ECO:0000313" key="4">
    <source>
        <dbReference type="Proteomes" id="UP000426857"/>
    </source>
</evidence>
<dbReference type="Gene3D" id="1.10.260.40">
    <property type="entry name" value="lambda repressor-like DNA-binding domains"/>
    <property type="match status" value="1"/>
</dbReference>
<dbReference type="CDD" id="cd00093">
    <property type="entry name" value="HTH_XRE"/>
    <property type="match status" value="1"/>
</dbReference>
<feature type="domain" description="HTH cro/C1-type" evidence="2">
    <location>
        <begin position="26"/>
        <end position="80"/>
    </location>
</feature>
<dbReference type="Proteomes" id="UP000426857">
    <property type="component" value="Chromosome"/>
</dbReference>
<dbReference type="InterPro" id="IPR010982">
    <property type="entry name" value="Lambda_DNA-bd_dom_sf"/>
</dbReference>
<dbReference type="InterPro" id="IPR001387">
    <property type="entry name" value="Cro/C1-type_HTH"/>
</dbReference>
<feature type="compositionally biased region" description="Basic and acidic residues" evidence="1">
    <location>
        <begin position="102"/>
        <end position="114"/>
    </location>
</feature>
<protein>
    <submittedName>
        <fullName evidence="3">Helix-turn-helix domain-containing protein</fullName>
    </submittedName>
</protein>
<dbReference type="SUPFAM" id="SSF47413">
    <property type="entry name" value="lambda repressor-like DNA-binding domains"/>
    <property type="match status" value="1"/>
</dbReference>
<evidence type="ECO:0000313" key="3">
    <source>
        <dbReference type="EMBL" id="QGS35221.1"/>
    </source>
</evidence>
<dbReference type="GO" id="GO:0003677">
    <property type="term" value="F:DNA binding"/>
    <property type="evidence" value="ECO:0007669"/>
    <property type="project" value="InterPro"/>
</dbReference>
<proteinExistence type="predicted"/>
<sequence>MSHDAHMGTRERIMPRELGMEVAALLREGVARREMTQAQVADKAGISTSQVSKYLRGVRPITTDELDLLCEAIGISFERLVVEAAYRTRGRHRGWEGEGDGGEPRPVDEVRRILESPSRGESGWWER</sequence>
<dbReference type="PROSITE" id="PS50943">
    <property type="entry name" value="HTH_CROC1"/>
    <property type="match status" value="1"/>
</dbReference>
<dbReference type="EMBL" id="CP046322">
    <property type="protein sequence ID" value="QGS35221.1"/>
    <property type="molecule type" value="Genomic_DNA"/>
</dbReference>
<dbReference type="AlphaFoldDB" id="A0A6B8TR63"/>
<feature type="region of interest" description="Disordered" evidence="1">
    <location>
        <begin position="91"/>
        <end position="127"/>
    </location>
</feature>
<organism evidence="3 4">
    <name type="scientific">Corynebacterium xerosis</name>
    <dbReference type="NCBI Taxonomy" id="1725"/>
    <lineage>
        <taxon>Bacteria</taxon>
        <taxon>Bacillati</taxon>
        <taxon>Actinomycetota</taxon>
        <taxon>Actinomycetes</taxon>
        <taxon>Mycobacteriales</taxon>
        <taxon>Corynebacteriaceae</taxon>
        <taxon>Corynebacterium</taxon>
    </lineage>
</organism>
<reference evidence="3 4" key="1">
    <citation type="submission" date="2019-11" db="EMBL/GenBank/DDBJ databases">
        <title>FDA dAtabase for Regulatory Grade micrObial Sequences (FDA-ARGOS): Supporting development and validation of Infectious Disease Dx tests.</title>
        <authorList>
            <person name="Kerrigan L."/>
            <person name="Long C."/>
            <person name="Tallon L."/>
            <person name="Sadzewicz L."/>
            <person name="Vavikolanu K."/>
            <person name="Mehta A."/>
            <person name="Aluvathingal J."/>
            <person name="Nadendla S."/>
            <person name="Yan Y."/>
            <person name="Sichtig H."/>
        </authorList>
    </citation>
    <scope>NUCLEOTIDE SEQUENCE [LARGE SCALE GENOMIC DNA]</scope>
    <source>
        <strain evidence="3 4">FDAARGOS_674</strain>
    </source>
</reference>
<name>A0A6B8TR63_9CORY</name>
<dbReference type="SMART" id="SM00530">
    <property type="entry name" value="HTH_XRE"/>
    <property type="match status" value="1"/>
</dbReference>
<accession>A0A6B8TR63</accession>
<gene>
    <name evidence="3" type="ORF">FOB82_10015</name>
</gene>
<dbReference type="KEGG" id="cxe:FOB82_10015"/>